<gene>
    <name evidence="1" type="ORF">HOLleu_42112</name>
</gene>
<dbReference type="Proteomes" id="UP001152320">
    <property type="component" value="Unassembled WGS sequence"/>
</dbReference>
<dbReference type="AlphaFoldDB" id="A0A9Q0YF71"/>
<evidence type="ECO:0000313" key="1">
    <source>
        <dbReference type="EMBL" id="KAJ8019349.1"/>
    </source>
</evidence>
<comment type="caution">
    <text evidence="1">The sequence shown here is derived from an EMBL/GenBank/DDBJ whole genome shotgun (WGS) entry which is preliminary data.</text>
</comment>
<dbReference type="PANTHER" id="PTHR10773:SF19">
    <property type="match status" value="1"/>
</dbReference>
<name>A0A9Q0YF71_HOLLE</name>
<proteinExistence type="predicted"/>
<organism evidence="1 2">
    <name type="scientific">Holothuria leucospilota</name>
    <name type="common">Black long sea cucumber</name>
    <name type="synonym">Mertensiothuria leucospilota</name>
    <dbReference type="NCBI Taxonomy" id="206669"/>
    <lineage>
        <taxon>Eukaryota</taxon>
        <taxon>Metazoa</taxon>
        <taxon>Echinodermata</taxon>
        <taxon>Eleutherozoa</taxon>
        <taxon>Echinozoa</taxon>
        <taxon>Holothuroidea</taxon>
        <taxon>Aspidochirotacea</taxon>
        <taxon>Aspidochirotida</taxon>
        <taxon>Holothuriidae</taxon>
        <taxon>Holothuria</taxon>
    </lineage>
</organism>
<dbReference type="OrthoDB" id="6763127at2759"/>
<evidence type="ECO:0000313" key="2">
    <source>
        <dbReference type="Proteomes" id="UP001152320"/>
    </source>
</evidence>
<dbReference type="EMBL" id="JAIZAY010000032">
    <property type="protein sequence ID" value="KAJ8019349.1"/>
    <property type="molecule type" value="Genomic_DNA"/>
</dbReference>
<accession>A0A9Q0YF71</accession>
<protein>
    <submittedName>
        <fullName evidence="1">Uncharacterized protein</fullName>
    </submittedName>
</protein>
<dbReference type="PANTHER" id="PTHR10773">
    <property type="entry name" value="DNA-DIRECTED RNA POLYMERASES I, II, AND III SUBUNIT RPABC2"/>
    <property type="match status" value="1"/>
</dbReference>
<keyword evidence="2" id="KW-1185">Reference proteome</keyword>
<reference evidence="1" key="1">
    <citation type="submission" date="2021-10" db="EMBL/GenBank/DDBJ databases">
        <title>Tropical sea cucumber genome reveals ecological adaptation and Cuvierian tubules defense mechanism.</title>
        <authorList>
            <person name="Chen T."/>
        </authorList>
    </citation>
    <scope>NUCLEOTIDE SEQUENCE</scope>
    <source>
        <strain evidence="1">Nanhai2018</strain>
        <tissue evidence="1">Muscle</tissue>
    </source>
</reference>
<sequence length="255" mass="30369">MMQRNRRLRREILTHIDKFPRMESHYCRKKTSYEYLSPELNVAVMYRLYEKECARDGREVASMALYRSVFNSQKLKFHVPKKDLCGLCDTYNRGNAVERNAIQAKYDRHITEKQAVRQLKEELKLKAKDNPQFVVASLTYSRFCMFRNLLGERGVLRIRTSEEGEAIDWTTFMSVRLEKDSPGKIFYKTSHRQEQFSTINLEEKRRRSNPTVNLRPTDRPKIPEAKYNDLISFCSGDTPIVFHRDHKKFYEMLPH</sequence>